<dbReference type="GO" id="GO:0003899">
    <property type="term" value="F:DNA-directed RNA polymerase activity"/>
    <property type="evidence" value="ECO:0007669"/>
    <property type="project" value="UniProtKB-EC"/>
</dbReference>
<evidence type="ECO:0000256" key="5">
    <source>
        <dbReference type="ARBA" id="ARBA00022833"/>
    </source>
</evidence>
<dbReference type="Gene3D" id="1.10.150.390">
    <property type="match status" value="1"/>
</dbReference>
<keyword evidence="5" id="KW-0862">Zinc</keyword>
<name>A0A1D8RDW4_9STRA</name>
<sequence>MQKLKNKTNLNNSKFNPRSFVFLNQIITKKDLEDILAWMFRNYGIRKTCMLGELLKEAGFNYATQGGLSIHLEDLKVPRSKTSLVSLTNTELEKGETLYKRGELTSSEWFQKQVMAWNLTSEVLKNEIVDFFERTDPLNPLYMMTFSGARGNLSQVRQLIGMRGLMSDQKGEMIGSAIQRNFREGLTVIDFLISSYGARKGLVDTAIRTADSGYMTRRLIDIAQDVVVRQFDCQSKYGILILKTNFFSQEKIKSSFEEKLLGRILAKPIFDKKAKKLLAHRGQEIDFVLLKLIKEKNIQIVSVRSPLICQSYRSVCQTCFGWDLTQHRLIEIGEAIGIIAAQSIGEPGTQLTMRTFHTGGVFSRELSQQIRSKFSGQVKFAENLKTNFVRTNQGDYSQVIINTSFFNILTYKNEVLRIKVERDDLLMIKNGEFIKKGQPIVQLASQLEESDIEIQKTLTTKFSGEIYYQPRQKSNFFEYNMIVWVLGGTLVILPFEAKKLIRSFSHPKYVFAKTKFVIKSNFSTELISLLNSTKIGLICQFLELKKLKVQVYKNPLIKKPFLYILKLRDSQKLLLRKDISPDNNNSTPYIGRYLTEAYQVKTGGILYSLNFNKILTNPYKAKNIGWLEFNKATSFILLPEESYDAFPKSFIFQVKEANFVQKGEKISSNIYSPVNGLIQLKKQGKKLTNLIIKSGIILVFNKELITITKFSQKFNGRFFFAGDNLFGRILLNKIVYSEVIITANRVQLLLRPLVYYNVLPAKNYKPIEYELTGYDDYVLSGYGRVSKNLSLNTDKLVIDSKRFLTFKLGESFDATFKKRKNIIEKVLFANFSNQTSKYKSNIVVCLKKNDDNYWSLEFGRSRNLNQQNITPRRLKTTQSQTISTVRINQILEPYTVVSFSEFRGELESKALDIKSKYSKRYQFQELLLVSNHHVRSVYFDETAPLLVNKEFLFAGDLVANTLVLTLGGKILNKKGSKIDFRIGKPYLFTEGAKVYKNHEDFAPENTVLGFVTYRIFKTQDIIQGLPKVEEILEARSPSNRALISDKTGLITKIINQPHSRNIQIEILTNLKEFRSLHQVSNVFKDIDKEELEVELYKFINITDRFHKGLIDPQQLLDIYFNYFRQRDSHQKATLRSLYRLASMFIKSIQGVYESQGIKIVDRHLEVIVRQMIVKTKIEYPGNTPLVSGEYIDVQQIVSLNKMLQKKNKNLVFYKPAILGLTKAALTTESFISAASFQETIRILTQAAIEGKVDWLRGLKEKVIVGGLIPCGTGILTFLDEWIAKHIFLYGRSLVSLKTRRKLLRKRIINLQSIRVKENITFSDKFDTLKDKSNSKSRIKTLKNRR</sequence>
<dbReference type="Gene3D" id="2.40.50.100">
    <property type="match status" value="1"/>
</dbReference>
<dbReference type="NCBIfam" id="TIGR02388">
    <property type="entry name" value="rpoC2_cyan"/>
    <property type="match status" value="1"/>
</dbReference>
<dbReference type="EMBL" id="KX839261">
    <property type="protein sequence ID" value="AOW70899.1"/>
    <property type="molecule type" value="Genomic_DNA"/>
</dbReference>
<keyword evidence="3" id="KW-0808">Transferase</keyword>
<evidence type="ECO:0000256" key="1">
    <source>
        <dbReference type="ARBA" id="ARBA00012418"/>
    </source>
</evidence>
<keyword evidence="6" id="KW-0804">Transcription</keyword>
<dbReference type="PANTHER" id="PTHR19376">
    <property type="entry name" value="DNA-DIRECTED RNA POLYMERASE"/>
    <property type="match status" value="1"/>
</dbReference>
<dbReference type="GO" id="GO:0006351">
    <property type="term" value="P:DNA-templated transcription"/>
    <property type="evidence" value="ECO:0007669"/>
    <property type="project" value="InterPro"/>
</dbReference>
<proteinExistence type="predicted"/>
<keyword evidence="2" id="KW-0240">DNA-directed RNA polymerase</keyword>
<evidence type="ECO:0000256" key="2">
    <source>
        <dbReference type="ARBA" id="ARBA00022478"/>
    </source>
</evidence>
<dbReference type="SUPFAM" id="SSF64484">
    <property type="entry name" value="beta and beta-prime subunits of DNA dependent RNA-polymerase"/>
    <property type="match status" value="1"/>
</dbReference>
<evidence type="ECO:0000256" key="6">
    <source>
        <dbReference type="ARBA" id="ARBA00023163"/>
    </source>
</evidence>
<organism evidence="9">
    <name type="scientific">Vischeria sp. CAUP Q 202</name>
    <dbReference type="NCBI Taxonomy" id="1805947"/>
    <lineage>
        <taxon>Eukaryota</taxon>
        <taxon>Sar</taxon>
        <taxon>Stramenopiles</taxon>
        <taxon>Ochrophyta</taxon>
        <taxon>Eustigmatophyceae</taxon>
        <taxon>Eustigmatales</taxon>
        <taxon>Chlorobotryaceae</taxon>
        <taxon>Vischeria</taxon>
    </lineage>
</organism>
<dbReference type="Pfam" id="PF04998">
    <property type="entry name" value="RNA_pol_Rpb1_5"/>
    <property type="match status" value="1"/>
</dbReference>
<gene>
    <name evidence="9" type="primary">rpoC2</name>
</gene>
<dbReference type="InterPro" id="IPR045867">
    <property type="entry name" value="DNA-dir_RpoC_beta_prime"/>
</dbReference>
<evidence type="ECO:0000259" key="7">
    <source>
        <dbReference type="Pfam" id="PF04998"/>
    </source>
</evidence>
<evidence type="ECO:0000256" key="3">
    <source>
        <dbReference type="ARBA" id="ARBA00022679"/>
    </source>
</evidence>
<dbReference type="Gene3D" id="1.10.132.30">
    <property type="match status" value="1"/>
</dbReference>
<dbReference type="GO" id="GO:0000428">
    <property type="term" value="C:DNA-directed RNA polymerase complex"/>
    <property type="evidence" value="ECO:0007669"/>
    <property type="project" value="UniProtKB-KW"/>
</dbReference>
<dbReference type="Gene3D" id="1.10.1790.20">
    <property type="match status" value="1"/>
</dbReference>
<evidence type="ECO:0000259" key="8">
    <source>
        <dbReference type="Pfam" id="PF05000"/>
    </source>
</evidence>
<dbReference type="PANTHER" id="PTHR19376:SF63">
    <property type="entry name" value="DNA-DIRECTED RNA POLYMERASE SUBUNIT BETA"/>
    <property type="match status" value="1"/>
</dbReference>
<dbReference type="Gene3D" id="1.10.274.100">
    <property type="entry name" value="RNA polymerase Rpb1, domain 3"/>
    <property type="match status" value="1"/>
</dbReference>
<feature type="domain" description="RNA polymerase Rpb1" evidence="7">
    <location>
        <begin position="185"/>
        <end position="1183"/>
    </location>
</feature>
<dbReference type="CDD" id="cd02655">
    <property type="entry name" value="RNAP_beta'_C"/>
    <property type="match status" value="1"/>
</dbReference>
<dbReference type="EC" id="2.7.7.6" evidence="1"/>
<evidence type="ECO:0000256" key="4">
    <source>
        <dbReference type="ARBA" id="ARBA00022695"/>
    </source>
</evidence>
<geneLocation type="chloroplast" evidence="9"/>
<feature type="domain" description="RNA polymerase Rpb1" evidence="8">
    <location>
        <begin position="110"/>
        <end position="183"/>
    </location>
</feature>
<dbReference type="InterPro" id="IPR012756">
    <property type="entry name" value="DNA-dir_RpoC2_beta_pp"/>
</dbReference>
<evidence type="ECO:0000313" key="9">
    <source>
        <dbReference type="EMBL" id="AOW70899.1"/>
    </source>
</evidence>
<keyword evidence="4" id="KW-0548">Nucleotidyltransferase</keyword>
<protein>
    <recommendedName>
        <fullName evidence="1">DNA-directed RNA polymerase</fullName>
        <ecNumber evidence="1">2.7.7.6</ecNumber>
    </recommendedName>
</protein>
<keyword evidence="9" id="KW-0150">Chloroplast</keyword>
<dbReference type="InterPro" id="IPR038120">
    <property type="entry name" value="Rpb1_funnel_sf"/>
</dbReference>
<dbReference type="InterPro" id="IPR007083">
    <property type="entry name" value="RNA_pol_Rpb1_4"/>
</dbReference>
<dbReference type="GO" id="GO:0003677">
    <property type="term" value="F:DNA binding"/>
    <property type="evidence" value="ECO:0007669"/>
    <property type="project" value="InterPro"/>
</dbReference>
<reference evidence="9" key="1">
    <citation type="submission" date="2016-09" db="EMBL/GenBank/DDBJ databases">
        <title>The plastid genome of some eustigmatophyte algae harbours a bacteria-derived six-gene cluster for biosynthesis of a novel secondary metabolite.</title>
        <authorList>
            <person name="Yurchenko T."/>
            <person name="Sevcikova T."/>
            <person name="Strnad H."/>
            <person name="Butenko A."/>
            <person name="Elias M."/>
        </authorList>
    </citation>
    <scope>NUCLEOTIDE SEQUENCE</scope>
</reference>
<accession>A0A1D8RDW4</accession>
<dbReference type="InterPro" id="IPR042102">
    <property type="entry name" value="RNA_pol_Rpb1_3_sf"/>
</dbReference>
<dbReference type="Pfam" id="PF05000">
    <property type="entry name" value="RNA_pol_Rpb1_4"/>
    <property type="match status" value="1"/>
</dbReference>
<keyword evidence="9" id="KW-0934">Plastid</keyword>
<dbReference type="InterPro" id="IPR007081">
    <property type="entry name" value="RNA_pol_Rpb1_5"/>
</dbReference>